<accession>A0A0E9SJX0</accession>
<reference evidence="1" key="1">
    <citation type="submission" date="2014-11" db="EMBL/GenBank/DDBJ databases">
        <authorList>
            <person name="Amaro Gonzalez C."/>
        </authorList>
    </citation>
    <scope>NUCLEOTIDE SEQUENCE</scope>
</reference>
<evidence type="ECO:0000313" key="1">
    <source>
        <dbReference type="EMBL" id="JAH40965.1"/>
    </source>
</evidence>
<dbReference type="AlphaFoldDB" id="A0A0E9SJX0"/>
<organism evidence="1">
    <name type="scientific">Anguilla anguilla</name>
    <name type="common">European freshwater eel</name>
    <name type="synonym">Muraena anguilla</name>
    <dbReference type="NCBI Taxonomy" id="7936"/>
    <lineage>
        <taxon>Eukaryota</taxon>
        <taxon>Metazoa</taxon>
        <taxon>Chordata</taxon>
        <taxon>Craniata</taxon>
        <taxon>Vertebrata</taxon>
        <taxon>Euteleostomi</taxon>
        <taxon>Actinopterygii</taxon>
        <taxon>Neopterygii</taxon>
        <taxon>Teleostei</taxon>
        <taxon>Anguilliformes</taxon>
        <taxon>Anguillidae</taxon>
        <taxon>Anguilla</taxon>
    </lineage>
</organism>
<reference evidence="1" key="2">
    <citation type="journal article" date="2015" name="Fish Shellfish Immunol.">
        <title>Early steps in the European eel (Anguilla anguilla)-Vibrio vulnificus interaction in the gills: Role of the RtxA13 toxin.</title>
        <authorList>
            <person name="Callol A."/>
            <person name="Pajuelo D."/>
            <person name="Ebbesson L."/>
            <person name="Teles M."/>
            <person name="MacKenzie S."/>
            <person name="Amaro C."/>
        </authorList>
    </citation>
    <scope>NUCLEOTIDE SEQUENCE</scope>
</reference>
<name>A0A0E9SJX0_ANGAN</name>
<proteinExistence type="predicted"/>
<dbReference type="EMBL" id="GBXM01067612">
    <property type="protein sequence ID" value="JAH40965.1"/>
    <property type="molecule type" value="Transcribed_RNA"/>
</dbReference>
<sequence>MTMNCTKRLIICGVYSHNKGIL</sequence>
<protein>
    <submittedName>
        <fullName evidence="1">Uncharacterized protein</fullName>
    </submittedName>
</protein>